<proteinExistence type="predicted"/>
<dbReference type="Proteomes" id="UP000011668">
    <property type="component" value="Unassembled WGS sequence"/>
</dbReference>
<organism evidence="2 3">
    <name type="scientific">Thanatephorus cucumeris (strain AG1-IA)</name>
    <name type="common">Rice sheath blight fungus</name>
    <name type="synonym">Rhizoctonia solani</name>
    <dbReference type="NCBI Taxonomy" id="983506"/>
    <lineage>
        <taxon>Eukaryota</taxon>
        <taxon>Fungi</taxon>
        <taxon>Dikarya</taxon>
        <taxon>Basidiomycota</taxon>
        <taxon>Agaricomycotina</taxon>
        <taxon>Agaricomycetes</taxon>
        <taxon>Cantharellales</taxon>
        <taxon>Ceratobasidiaceae</taxon>
        <taxon>Rhizoctonia</taxon>
        <taxon>Rhizoctonia solani AG-1</taxon>
    </lineage>
</organism>
<reference evidence="2 3" key="1">
    <citation type="journal article" date="2013" name="Nat. Commun.">
        <title>The evolution and pathogenic mechanisms of the rice sheath blight pathogen.</title>
        <authorList>
            <person name="Zheng A."/>
            <person name="Lin R."/>
            <person name="Xu L."/>
            <person name="Qin P."/>
            <person name="Tang C."/>
            <person name="Ai P."/>
            <person name="Zhang D."/>
            <person name="Liu Y."/>
            <person name="Sun Z."/>
            <person name="Feng H."/>
            <person name="Wang Y."/>
            <person name="Chen Y."/>
            <person name="Liang X."/>
            <person name="Fu R."/>
            <person name="Li Q."/>
            <person name="Zhang J."/>
            <person name="Yu X."/>
            <person name="Xie Z."/>
            <person name="Ding L."/>
            <person name="Guan P."/>
            <person name="Tang J."/>
            <person name="Liang Y."/>
            <person name="Wang S."/>
            <person name="Deng Q."/>
            <person name="Li S."/>
            <person name="Zhu J."/>
            <person name="Wang L."/>
            <person name="Liu H."/>
            <person name="Li P."/>
        </authorList>
    </citation>
    <scope>NUCLEOTIDE SEQUENCE [LARGE SCALE GENOMIC DNA]</scope>
    <source>
        <strain evidence="3">AG-1 IA</strain>
    </source>
</reference>
<gene>
    <name evidence="2" type="ORF">AG1IA_10036</name>
</gene>
<evidence type="ECO:0000256" key="1">
    <source>
        <dbReference type="SAM" id="MobiDB-lite"/>
    </source>
</evidence>
<keyword evidence="3" id="KW-1185">Reference proteome</keyword>
<comment type="caution">
    <text evidence="2">The sequence shown here is derived from an EMBL/GenBank/DDBJ whole genome shotgun (WGS) entry which is preliminary data.</text>
</comment>
<evidence type="ECO:0000313" key="2">
    <source>
        <dbReference type="EMBL" id="ELU35934.1"/>
    </source>
</evidence>
<dbReference type="HOGENOM" id="CLU_1887173_0_0_1"/>
<accession>L8WHT0</accession>
<name>L8WHT0_THACA</name>
<dbReference type="EMBL" id="AFRT01004819">
    <property type="protein sequence ID" value="ELU35934.1"/>
    <property type="molecule type" value="Genomic_DNA"/>
</dbReference>
<feature type="compositionally biased region" description="Basic and acidic residues" evidence="1">
    <location>
        <begin position="123"/>
        <end position="135"/>
    </location>
</feature>
<sequence length="135" mass="15064">MFANRTVSRKRWAWRNACQGRGAWVRMCYSNAYEGRVWSVCAKKKNTVVSRRDDQPQDLISGGEAGVAKAVVSGIGSLRVTRVQTDKRADKQMCMSGAGCKTEMRVGAVLENGKYGQGTGRGENMDREENKRRNK</sequence>
<feature type="region of interest" description="Disordered" evidence="1">
    <location>
        <begin position="111"/>
        <end position="135"/>
    </location>
</feature>
<dbReference type="AlphaFoldDB" id="L8WHT0"/>
<protein>
    <submittedName>
        <fullName evidence="2">Uncharacterized protein</fullName>
    </submittedName>
</protein>
<evidence type="ECO:0000313" key="3">
    <source>
        <dbReference type="Proteomes" id="UP000011668"/>
    </source>
</evidence>